<dbReference type="AlphaFoldDB" id="A0A1M5RE73"/>
<dbReference type="Gene3D" id="3.50.50.60">
    <property type="entry name" value="FAD/NAD(P)-binding domain"/>
    <property type="match status" value="1"/>
</dbReference>
<feature type="active site" description="Proton acceptor" evidence="5">
    <location>
        <position position="513"/>
    </location>
</feature>
<feature type="domain" description="Glucose-methanol-choline oxidoreductase N-terminal" evidence="8">
    <location>
        <begin position="85"/>
        <end position="108"/>
    </location>
</feature>
<dbReference type="SUPFAM" id="SSF54373">
    <property type="entry name" value="FAD-linked reductases, C-terminal domain"/>
    <property type="match status" value="1"/>
</dbReference>
<dbReference type="Pfam" id="PF05199">
    <property type="entry name" value="GMC_oxred_C"/>
    <property type="match status" value="1"/>
</dbReference>
<evidence type="ECO:0000256" key="3">
    <source>
        <dbReference type="ARBA" id="ARBA00022630"/>
    </source>
</evidence>
<dbReference type="InterPro" id="IPR036188">
    <property type="entry name" value="FAD/NAD-bd_sf"/>
</dbReference>
<dbReference type="InterPro" id="IPR000172">
    <property type="entry name" value="GMC_OxRdtase_N"/>
</dbReference>
<evidence type="ECO:0000256" key="2">
    <source>
        <dbReference type="ARBA" id="ARBA00010790"/>
    </source>
</evidence>
<feature type="binding site" evidence="6">
    <location>
        <position position="87"/>
    </location>
    <ligand>
        <name>FAD</name>
        <dbReference type="ChEBI" id="CHEBI:57692"/>
    </ligand>
</feature>
<dbReference type="PIRSF" id="PIRSF000137">
    <property type="entry name" value="Alcohol_oxidase"/>
    <property type="match status" value="1"/>
</dbReference>
<evidence type="ECO:0000259" key="8">
    <source>
        <dbReference type="PROSITE" id="PS00623"/>
    </source>
</evidence>
<dbReference type="InterPro" id="IPR007867">
    <property type="entry name" value="GMC_OxRtase_C"/>
</dbReference>
<comment type="cofactor">
    <cofactor evidence="1 6">
        <name>FAD</name>
        <dbReference type="ChEBI" id="CHEBI:57692"/>
    </cofactor>
</comment>
<evidence type="ECO:0000313" key="9">
    <source>
        <dbReference type="EMBL" id="SHH24564.1"/>
    </source>
</evidence>
<dbReference type="SUPFAM" id="SSF51905">
    <property type="entry name" value="FAD/NAD(P)-binding domain"/>
    <property type="match status" value="1"/>
</dbReference>
<dbReference type="PANTHER" id="PTHR11552">
    <property type="entry name" value="GLUCOSE-METHANOL-CHOLINE GMC OXIDOREDUCTASE"/>
    <property type="match status" value="1"/>
</dbReference>
<sequence length="546" mass="56416">MTGAGTLVADYVVVGAGSAGCVLASRLSAVPDTSVVLVEAGDADRRAELSVPAAYPRLFGTSADWGFETVAQPGLGGRRVAWPRGRVLGGSSALNAQIWTRGHPADFDAWAAAGCSGWAWADVLPYFCRAEQLTGAVATAPAERPSPRVDRPGALGRHGSVRLTGLRDPSPATAAFLAACAQAGLPRLAAEGDGRDEGYAPVLVTQHHGRRWSAVDAYLRPAAGRDSLTVLTGARLRAITFDAAAATGVEVVTAAGVVHVAARREVLLAAGAIGSPWALLDAGIGDAAALRAAGRPVRVHRPEVGRNLADHLYVPVSATSPHALSPGVGDQRAGAAEYLARRRGPLTSNLAEALAFVRTDPALVAPDIELLWLVVPRLDQPSRHGVTVASVLLQPASRGRVALDPAAPDAAPVIDAGYLTDPDGADLTTLLRGVARARQVLTRPALAAWCDPDLAGGDVALCRGSAQTLYHPVGTCRMGADADAVLDPQLRVRGVERLRVVDASAMPTITRAHTQAPTVMLAERAADLVVADSPARRERAPAGVPG</sequence>
<organism evidence="9 10">
    <name type="scientific">Jatrophihabitans endophyticus</name>
    <dbReference type="NCBI Taxonomy" id="1206085"/>
    <lineage>
        <taxon>Bacteria</taxon>
        <taxon>Bacillati</taxon>
        <taxon>Actinomycetota</taxon>
        <taxon>Actinomycetes</taxon>
        <taxon>Jatrophihabitantales</taxon>
        <taxon>Jatrophihabitantaceae</taxon>
        <taxon>Jatrophihabitans</taxon>
    </lineage>
</organism>
<dbReference type="GO" id="GO:0050660">
    <property type="term" value="F:flavin adenine dinucleotide binding"/>
    <property type="evidence" value="ECO:0007669"/>
    <property type="project" value="InterPro"/>
</dbReference>
<dbReference type="PROSITE" id="PS00623">
    <property type="entry name" value="GMC_OXRED_1"/>
    <property type="match status" value="1"/>
</dbReference>
<evidence type="ECO:0000256" key="1">
    <source>
        <dbReference type="ARBA" id="ARBA00001974"/>
    </source>
</evidence>
<comment type="similarity">
    <text evidence="2 7">Belongs to the GMC oxidoreductase family.</text>
</comment>
<keyword evidence="4 6" id="KW-0274">FAD</keyword>
<dbReference type="GO" id="GO:0016614">
    <property type="term" value="F:oxidoreductase activity, acting on CH-OH group of donors"/>
    <property type="evidence" value="ECO:0007669"/>
    <property type="project" value="InterPro"/>
</dbReference>
<accession>A0A1M5RE73</accession>
<evidence type="ECO:0000256" key="6">
    <source>
        <dbReference type="PIRSR" id="PIRSR000137-2"/>
    </source>
</evidence>
<dbReference type="PANTHER" id="PTHR11552:SF147">
    <property type="entry name" value="CHOLINE DEHYDROGENASE, MITOCHONDRIAL"/>
    <property type="match status" value="1"/>
</dbReference>
<dbReference type="RefSeq" id="WP_073391943.1">
    <property type="nucleotide sequence ID" value="NZ_FQVU01000005.1"/>
</dbReference>
<keyword evidence="10" id="KW-1185">Reference proteome</keyword>
<gene>
    <name evidence="9" type="ORF">SAMN05443575_3523</name>
</gene>
<dbReference type="STRING" id="1206085.SAMN05443575_3523"/>
<name>A0A1M5RE73_9ACTN</name>
<dbReference type="Pfam" id="PF00732">
    <property type="entry name" value="GMC_oxred_N"/>
    <property type="match status" value="1"/>
</dbReference>
<evidence type="ECO:0000256" key="4">
    <source>
        <dbReference type="ARBA" id="ARBA00022827"/>
    </source>
</evidence>
<keyword evidence="3 7" id="KW-0285">Flavoprotein</keyword>
<evidence type="ECO:0000256" key="5">
    <source>
        <dbReference type="PIRSR" id="PIRSR000137-1"/>
    </source>
</evidence>
<dbReference type="Gene3D" id="3.30.560.10">
    <property type="entry name" value="Glucose Oxidase, domain 3"/>
    <property type="match status" value="1"/>
</dbReference>
<reference evidence="9 10" key="1">
    <citation type="submission" date="2016-11" db="EMBL/GenBank/DDBJ databases">
        <authorList>
            <person name="Jaros S."/>
            <person name="Januszkiewicz K."/>
            <person name="Wedrychowicz H."/>
        </authorList>
    </citation>
    <scope>NUCLEOTIDE SEQUENCE [LARGE SCALE GENOMIC DNA]</scope>
    <source>
        <strain evidence="9 10">DSM 45627</strain>
    </source>
</reference>
<dbReference type="Proteomes" id="UP000186132">
    <property type="component" value="Unassembled WGS sequence"/>
</dbReference>
<protein>
    <submittedName>
        <fullName evidence="9">Choline dehydrogenase</fullName>
    </submittedName>
</protein>
<evidence type="ECO:0000313" key="10">
    <source>
        <dbReference type="Proteomes" id="UP000186132"/>
    </source>
</evidence>
<feature type="active site" description="Proton donor" evidence="5">
    <location>
        <position position="471"/>
    </location>
</feature>
<dbReference type="EMBL" id="FQVU01000005">
    <property type="protein sequence ID" value="SHH24564.1"/>
    <property type="molecule type" value="Genomic_DNA"/>
</dbReference>
<dbReference type="InterPro" id="IPR012132">
    <property type="entry name" value="GMC_OxRdtase"/>
</dbReference>
<evidence type="ECO:0000256" key="7">
    <source>
        <dbReference type="RuleBase" id="RU003968"/>
    </source>
</evidence>
<dbReference type="OrthoDB" id="9785276at2"/>
<proteinExistence type="inferred from homology"/>